<dbReference type="PANTHER" id="PTHR13255:SF0">
    <property type="entry name" value="ATAXIN-10"/>
    <property type="match status" value="1"/>
</dbReference>
<dbReference type="Proteomes" id="UP000028828">
    <property type="component" value="Unassembled WGS sequence"/>
</dbReference>
<feature type="compositionally biased region" description="Basic and acidic residues" evidence="1">
    <location>
        <begin position="98"/>
        <end position="107"/>
    </location>
</feature>
<dbReference type="Gene3D" id="1.25.10.10">
    <property type="entry name" value="Leucine-rich Repeat Variant"/>
    <property type="match status" value="1"/>
</dbReference>
<reference evidence="2 3" key="1">
    <citation type="submission" date="2014-03" db="EMBL/GenBank/DDBJ databases">
        <authorList>
            <person name="Sibley D."/>
            <person name="Venepally P."/>
            <person name="Karamycheva S."/>
            <person name="Hadjithomas M."/>
            <person name="Khan A."/>
            <person name="Brunk B."/>
            <person name="Roos D."/>
            <person name="Caler E."/>
            <person name="Lorenzi H."/>
        </authorList>
    </citation>
    <scope>NUCLEOTIDE SEQUENCE [LARGE SCALE GENOMIC DNA]</scope>
    <source>
        <strain evidence="3">p89</strain>
    </source>
</reference>
<dbReference type="InterPro" id="IPR051374">
    <property type="entry name" value="Ataxin-10/CTR86_families"/>
</dbReference>
<comment type="caution">
    <text evidence="2">The sequence shown here is derived from an EMBL/GenBank/DDBJ whole genome shotgun (WGS) entry which is preliminary data.</text>
</comment>
<feature type="region of interest" description="Disordered" evidence="1">
    <location>
        <begin position="843"/>
        <end position="888"/>
    </location>
</feature>
<feature type="region of interest" description="Disordered" evidence="1">
    <location>
        <begin position="90"/>
        <end position="115"/>
    </location>
</feature>
<feature type="region of interest" description="Disordered" evidence="1">
    <location>
        <begin position="330"/>
        <end position="385"/>
    </location>
</feature>
<dbReference type="OrthoDB" id="331430at2759"/>
<dbReference type="GO" id="GO:0005829">
    <property type="term" value="C:cytosol"/>
    <property type="evidence" value="ECO:0007669"/>
    <property type="project" value="TreeGrafter"/>
</dbReference>
<organism evidence="2 3">
    <name type="scientific">Toxoplasma gondii p89</name>
    <dbReference type="NCBI Taxonomy" id="943119"/>
    <lineage>
        <taxon>Eukaryota</taxon>
        <taxon>Sar</taxon>
        <taxon>Alveolata</taxon>
        <taxon>Apicomplexa</taxon>
        <taxon>Conoidasida</taxon>
        <taxon>Coccidia</taxon>
        <taxon>Eucoccidiorida</taxon>
        <taxon>Eimeriorina</taxon>
        <taxon>Sarcocystidae</taxon>
        <taxon>Toxoplasma</taxon>
    </lineage>
</organism>
<accession>A0A086K1E5</accession>
<dbReference type="AlphaFoldDB" id="A0A086K1E5"/>
<feature type="region of interest" description="Disordered" evidence="1">
    <location>
        <begin position="1035"/>
        <end position="1062"/>
    </location>
</feature>
<dbReference type="PANTHER" id="PTHR13255">
    <property type="entry name" value="ATAXIN-10"/>
    <property type="match status" value="1"/>
</dbReference>
<feature type="compositionally biased region" description="Low complexity" evidence="1">
    <location>
        <begin position="348"/>
        <end position="363"/>
    </location>
</feature>
<feature type="region of interest" description="Disordered" evidence="1">
    <location>
        <begin position="946"/>
        <end position="982"/>
    </location>
</feature>
<feature type="compositionally biased region" description="Low complexity" evidence="1">
    <location>
        <begin position="704"/>
        <end position="722"/>
    </location>
</feature>
<dbReference type="SUPFAM" id="SSF48371">
    <property type="entry name" value="ARM repeat"/>
    <property type="match status" value="1"/>
</dbReference>
<feature type="compositionally biased region" description="Basic and acidic residues" evidence="1">
    <location>
        <begin position="436"/>
        <end position="456"/>
    </location>
</feature>
<proteinExistence type="predicted"/>
<evidence type="ECO:0000313" key="3">
    <source>
        <dbReference type="Proteomes" id="UP000028828"/>
    </source>
</evidence>
<evidence type="ECO:0000256" key="1">
    <source>
        <dbReference type="SAM" id="MobiDB-lite"/>
    </source>
</evidence>
<dbReference type="InterPro" id="IPR011989">
    <property type="entry name" value="ARM-like"/>
</dbReference>
<sequence>MASGARPFLCSSRLGGEKRMASEDETASKAFDEPELCLGSYTVLKALLRRSVAEPLWRRHAATSPATLSKLLAFGASVLQALACSHEEMQQRRRRAAREKPSDRPDASRASLDIDSSDASLHADERRFSRDKGPLLAAGDSPLSPLALLGELAVLLRILRNLCVEGQETQNLLLSLGGADLFLSNTHVLVEALAHFPPSCRCSSSEGGWRDSAVDAAASVQSTSELDQGRQKTSRSSPQVNKSGCEDKAKKEGRADTPSDLNLESEQDAKGVAASLLQFLSNLSAGNDRARVYVQQRLLYVPLLLLALASPSVAPAFMLLNTLFKGEASSEERSLSTHKSRLSLDTESASVSPDGAGAASSGAERLREAGGESDKAEKSAHTDPSRCMYTKKHSCESGGESDRFFELLAALYIIAANEDTAYVASLHATETSSGERNIEVDDRKETKRDSRTTSVHAEEAAVQRPATHLEWPLLFILQLLNRESDGSFFFRFLESLQLSFSTDTMERFAVLLLAPPSLAEQNAGKAAVAKCKQLLDFEEEAGTRISQEAAEERTKNETPEEKYDEIRAFCDRPCRAVYVQQAVRQKLSGVGQSGLFQFLLVLFEALLDDTDKGQTDFKPGGGEASDAETPTTLRMKLSKSPAFYGFVSGQLRRAFEGGERLREFGLLQRNKWVRDRAAETEALPDSLRHGREAEKRPTADAEGDASGSGASPATRPASSPGSAGAESFAEFFFSSLLRSMDTAAAYGGVETHQLPRRNVCLSTGDSVSRLAQTTEETGEMGQLARCTDALARRSDLEKGTCEDTWNEAFCPSGPPFDILLFASQVKHYLSSFEPLRGKREFADTEHRTSEGPAAKCLRPHDARGNAPTKNEKIQILPPSPSTRAAKKAEDAEGVTVIEGSRSAKDLFLSACSLPASVRVVDAFRVLEDILLDVSVARAEALEAWKQRERSRKDAGNAREGRLGFSVREQEGTHDENREPAEARIERRCEQDTSVQKQIESSVENLLLLLRFTQQQRLLAFLYCSDKTTQEKALKTASETRGQDTRATKNNCTSASGEHPEVNAEEIPVQPHAGDLLIWGLLQRSVKSGLLIRALANLLVDSPRSQQIALHAQALPLLASFAHTNEDDPFTRESAVFALRVLSDGRDHKNKQATCSQATGNQT</sequence>
<feature type="region of interest" description="Disordered" evidence="1">
    <location>
        <begin position="683"/>
        <end position="722"/>
    </location>
</feature>
<dbReference type="EMBL" id="AEYI02001377">
    <property type="protein sequence ID" value="KFG38213.1"/>
    <property type="molecule type" value="Genomic_DNA"/>
</dbReference>
<feature type="compositionally biased region" description="Basic and acidic residues" evidence="1">
    <location>
        <begin position="364"/>
        <end position="384"/>
    </location>
</feature>
<evidence type="ECO:0000313" key="2">
    <source>
        <dbReference type="EMBL" id="KFG38213.1"/>
    </source>
</evidence>
<dbReference type="SMR" id="A0A086K1E5"/>
<gene>
    <name evidence="2" type="ORF">TGP89_218950</name>
</gene>
<feature type="region of interest" description="Disordered" evidence="1">
    <location>
        <begin position="432"/>
        <end position="456"/>
    </location>
</feature>
<feature type="region of interest" description="Disordered" evidence="1">
    <location>
        <begin position="220"/>
        <end position="262"/>
    </location>
</feature>
<name>A0A086K1E5_TOXGO</name>
<feature type="compositionally biased region" description="Basic and acidic residues" evidence="1">
    <location>
        <begin position="244"/>
        <end position="257"/>
    </location>
</feature>
<dbReference type="InterPro" id="IPR016024">
    <property type="entry name" value="ARM-type_fold"/>
</dbReference>
<feature type="compositionally biased region" description="Basic and acidic residues" evidence="1">
    <location>
        <begin position="686"/>
        <end position="699"/>
    </location>
</feature>
<dbReference type="VEuPathDB" id="ToxoDB:TGP89_218950"/>
<protein>
    <submittedName>
        <fullName evidence="2">Uncharacterized protein</fullName>
    </submittedName>
</protein>